<dbReference type="SUPFAM" id="SSF75217">
    <property type="entry name" value="alpha/beta knot"/>
    <property type="match status" value="1"/>
</dbReference>
<comment type="catalytic activity">
    <reaction evidence="6">
        <text>pseudouridine(1915) in 23S rRNA + S-adenosyl-L-methionine = N(3)-methylpseudouridine(1915) in 23S rRNA + S-adenosyl-L-homocysteine + H(+)</text>
        <dbReference type="Rhea" id="RHEA:42752"/>
        <dbReference type="Rhea" id="RHEA-COMP:10221"/>
        <dbReference type="Rhea" id="RHEA-COMP:10222"/>
        <dbReference type="ChEBI" id="CHEBI:15378"/>
        <dbReference type="ChEBI" id="CHEBI:57856"/>
        <dbReference type="ChEBI" id="CHEBI:59789"/>
        <dbReference type="ChEBI" id="CHEBI:65314"/>
        <dbReference type="ChEBI" id="CHEBI:74486"/>
        <dbReference type="EC" id="2.1.1.177"/>
    </reaction>
</comment>
<keyword evidence="1 6" id="KW-0698">rRNA processing</keyword>
<comment type="function">
    <text evidence="6">Specifically methylates the pseudouridine at position 1915 (m3Psi1915) in 23S rRNA.</text>
</comment>
<feature type="binding site" evidence="6">
    <location>
        <begin position="127"/>
        <end position="132"/>
    </location>
    <ligand>
        <name>S-adenosyl-L-methionine</name>
        <dbReference type="ChEBI" id="CHEBI:59789"/>
    </ligand>
</feature>
<evidence type="ECO:0000256" key="4">
    <source>
        <dbReference type="ARBA" id="ARBA00022691"/>
    </source>
</evidence>
<dbReference type="AlphaFoldDB" id="A0A1C7DT80"/>
<dbReference type="STRING" id="1215089.BBI08_12335"/>
<dbReference type="Proteomes" id="UP000092687">
    <property type="component" value="Chromosome"/>
</dbReference>
<evidence type="ECO:0000256" key="2">
    <source>
        <dbReference type="ARBA" id="ARBA00022603"/>
    </source>
</evidence>
<evidence type="ECO:0000313" key="7">
    <source>
        <dbReference type="EMBL" id="ANU14612.1"/>
    </source>
</evidence>
<keyword evidence="6" id="KW-0963">Cytoplasm</keyword>
<dbReference type="EC" id="2.1.1.177" evidence="6"/>
<dbReference type="GO" id="GO:0005737">
    <property type="term" value="C:cytoplasm"/>
    <property type="evidence" value="ECO:0007669"/>
    <property type="project" value="UniProtKB-SubCell"/>
</dbReference>
<feature type="binding site" evidence="6">
    <location>
        <position position="108"/>
    </location>
    <ligand>
        <name>S-adenosyl-L-methionine</name>
        <dbReference type="ChEBI" id="CHEBI:59789"/>
    </ligand>
</feature>
<reference evidence="8" key="2">
    <citation type="submission" date="2016-10" db="EMBL/GenBank/DDBJ databases">
        <authorList>
            <person name="See-Too W.S."/>
        </authorList>
    </citation>
    <scope>NUCLEOTIDE SEQUENCE [LARGE SCALE GENOMIC DNA]</scope>
    <source>
        <strain evidence="8">DSM 24743</strain>
    </source>
</reference>
<dbReference type="PIRSF" id="PIRSF004505">
    <property type="entry name" value="MT_bac"/>
    <property type="match status" value="1"/>
</dbReference>
<comment type="similarity">
    <text evidence="5 6">Belongs to the RNA methyltransferase RlmH family.</text>
</comment>
<dbReference type="PANTHER" id="PTHR33603">
    <property type="entry name" value="METHYLTRANSFERASE"/>
    <property type="match status" value="1"/>
</dbReference>
<keyword evidence="4 6" id="KW-0949">S-adenosyl-L-methionine</keyword>
<evidence type="ECO:0000256" key="5">
    <source>
        <dbReference type="ARBA" id="ARBA00038303"/>
    </source>
</evidence>
<dbReference type="InterPro" id="IPR029026">
    <property type="entry name" value="tRNA_m1G_MTases_N"/>
</dbReference>
<evidence type="ECO:0000313" key="8">
    <source>
        <dbReference type="Proteomes" id="UP000092687"/>
    </source>
</evidence>
<evidence type="ECO:0000256" key="6">
    <source>
        <dbReference type="HAMAP-Rule" id="MF_00658"/>
    </source>
</evidence>
<dbReference type="RefSeq" id="WP_008497628.1">
    <property type="nucleotide sequence ID" value="NZ_CP016537.2"/>
</dbReference>
<keyword evidence="3 6" id="KW-0808">Transferase</keyword>
<protein>
    <recommendedName>
        <fullName evidence="6">Ribosomal RNA large subunit methyltransferase H</fullName>
        <ecNumber evidence="6">2.1.1.177</ecNumber>
    </recommendedName>
    <alternativeName>
        <fullName evidence="6">23S rRNA (pseudouridine1915-N3)-methyltransferase</fullName>
    </alternativeName>
    <alternativeName>
        <fullName evidence="6">23S rRNA m3Psi1915 methyltransferase</fullName>
    </alternativeName>
    <alternativeName>
        <fullName evidence="6">rRNA (pseudouridine-N3-)-methyltransferase RlmH</fullName>
    </alternativeName>
</protein>
<dbReference type="CDD" id="cd18081">
    <property type="entry name" value="RlmH-like"/>
    <property type="match status" value="1"/>
</dbReference>
<comment type="subcellular location">
    <subcellularLocation>
        <location evidence="6">Cytoplasm</location>
    </subcellularLocation>
</comment>
<sequence>MNISIISVGKLKEKYLKSGIEEYTKRLGSYSKINEIEVADEKAPEQLSDADMEIVKKKEADRILAKISADAYVIALAIDGKMKTSEQLAKDIESLMTYGRSKIVFVIGGSLGLHDEVLKRADEKLSFSKMTFPHQLMKLILVEQVYRAFRIMKGEPYHK</sequence>
<dbReference type="NCBIfam" id="TIGR00246">
    <property type="entry name" value="tRNA_RlmH_YbeA"/>
    <property type="match status" value="1"/>
</dbReference>
<dbReference type="InterPro" id="IPR029028">
    <property type="entry name" value="Alpha/beta_knot_MTases"/>
</dbReference>
<name>A0A1C7DT80_9BACL</name>
<dbReference type="HAMAP" id="MF_00658">
    <property type="entry name" value="23SrRNA_methyltr_H"/>
    <property type="match status" value="1"/>
</dbReference>
<evidence type="ECO:0000256" key="1">
    <source>
        <dbReference type="ARBA" id="ARBA00022552"/>
    </source>
</evidence>
<dbReference type="OrthoDB" id="9806643at2"/>
<accession>A0A1C7DT80</accession>
<evidence type="ECO:0000256" key="3">
    <source>
        <dbReference type="ARBA" id="ARBA00022679"/>
    </source>
</evidence>
<dbReference type="PANTHER" id="PTHR33603:SF1">
    <property type="entry name" value="RIBOSOMAL RNA LARGE SUBUNIT METHYLTRANSFERASE H"/>
    <property type="match status" value="1"/>
</dbReference>
<dbReference type="KEGG" id="phc:BBI08_12335"/>
<proteinExistence type="inferred from homology"/>
<keyword evidence="8" id="KW-1185">Reference proteome</keyword>
<dbReference type="Gene3D" id="3.40.1280.10">
    <property type="match status" value="1"/>
</dbReference>
<reference evidence="8" key="1">
    <citation type="submission" date="2016-07" db="EMBL/GenBank/DDBJ databases">
        <authorList>
            <person name="See-Too W.S."/>
        </authorList>
    </citation>
    <scope>NUCLEOTIDE SEQUENCE [LARGE SCALE GENOMIC DNA]</scope>
    <source>
        <strain evidence="8">DSM 24743</strain>
    </source>
</reference>
<feature type="binding site" evidence="6">
    <location>
        <position position="76"/>
    </location>
    <ligand>
        <name>S-adenosyl-L-methionine</name>
        <dbReference type="ChEBI" id="CHEBI:59789"/>
    </ligand>
</feature>
<dbReference type="InterPro" id="IPR003742">
    <property type="entry name" value="RlmH-like"/>
</dbReference>
<dbReference type="EMBL" id="CP016537">
    <property type="protein sequence ID" value="ANU14612.1"/>
    <property type="molecule type" value="Genomic_DNA"/>
</dbReference>
<comment type="subunit">
    <text evidence="6">Homodimer.</text>
</comment>
<dbReference type="GO" id="GO:0070038">
    <property type="term" value="F:rRNA (pseudouridine-N3-)-methyltransferase activity"/>
    <property type="evidence" value="ECO:0007669"/>
    <property type="project" value="UniProtKB-UniRule"/>
</dbReference>
<dbReference type="NCBIfam" id="NF000985">
    <property type="entry name" value="PRK00103.1-3"/>
    <property type="match status" value="1"/>
</dbReference>
<keyword evidence="2 6" id="KW-0489">Methyltransferase</keyword>
<organism evidence="7 8">
    <name type="scientific">Planococcus halocryophilus</name>
    <dbReference type="NCBI Taxonomy" id="1215089"/>
    <lineage>
        <taxon>Bacteria</taxon>
        <taxon>Bacillati</taxon>
        <taxon>Bacillota</taxon>
        <taxon>Bacilli</taxon>
        <taxon>Bacillales</taxon>
        <taxon>Caryophanaceae</taxon>
        <taxon>Planococcus</taxon>
    </lineage>
</organism>
<dbReference type="Pfam" id="PF02590">
    <property type="entry name" value="SPOUT_MTase"/>
    <property type="match status" value="1"/>
</dbReference>
<gene>
    <name evidence="6" type="primary">rlmH</name>
    <name evidence="7" type="ORF">BBI08_12335</name>
</gene>